<keyword evidence="2" id="KW-0472">Membrane</keyword>
<dbReference type="InterPro" id="IPR001623">
    <property type="entry name" value="DnaJ_domain"/>
</dbReference>
<dbReference type="PANTHER" id="PTHR44873">
    <property type="entry name" value="DNAJ HOMOLOG SUBFAMILY C MEMBER 30, MITOCHONDRIAL"/>
    <property type="match status" value="1"/>
</dbReference>
<dbReference type="PRINTS" id="PR00625">
    <property type="entry name" value="JDOMAIN"/>
</dbReference>
<dbReference type="OrthoDB" id="10250354at2759"/>
<reference evidence="4" key="1">
    <citation type="submission" date="2022-11" db="EMBL/GenBank/DDBJ databases">
        <title>Genome Resource of Sclerotinia nivalis Strain SnTB1, a Plant Pathogen Isolated from American Ginseng.</title>
        <authorList>
            <person name="Fan S."/>
        </authorList>
    </citation>
    <scope>NUCLEOTIDE SEQUENCE</scope>
    <source>
        <strain evidence="4">SnTB1</strain>
    </source>
</reference>
<gene>
    <name evidence="4" type="ORF">OCU04_011453</name>
</gene>
<keyword evidence="5" id="KW-1185">Reference proteome</keyword>
<name>A0A9X0DFI9_9HELO</name>
<dbReference type="InterPro" id="IPR053025">
    <property type="entry name" value="Mito_ATP_Synthase-Asso"/>
</dbReference>
<feature type="compositionally biased region" description="Low complexity" evidence="1">
    <location>
        <begin position="122"/>
        <end position="137"/>
    </location>
</feature>
<dbReference type="Gene3D" id="1.10.287.110">
    <property type="entry name" value="DnaJ domain"/>
    <property type="match status" value="1"/>
</dbReference>
<dbReference type="Pfam" id="PF00226">
    <property type="entry name" value="DnaJ"/>
    <property type="match status" value="1"/>
</dbReference>
<evidence type="ECO:0000313" key="5">
    <source>
        <dbReference type="Proteomes" id="UP001152300"/>
    </source>
</evidence>
<keyword evidence="2" id="KW-1133">Transmembrane helix</keyword>
<feature type="domain" description="J" evidence="3">
    <location>
        <begin position="37"/>
        <end position="102"/>
    </location>
</feature>
<dbReference type="AlphaFoldDB" id="A0A9X0DFI9"/>
<dbReference type="SMART" id="SM00271">
    <property type="entry name" value="DnaJ"/>
    <property type="match status" value="1"/>
</dbReference>
<dbReference type="PROSITE" id="PS50076">
    <property type="entry name" value="DNAJ_2"/>
    <property type="match status" value="1"/>
</dbReference>
<keyword evidence="2" id="KW-0812">Transmembrane</keyword>
<accession>A0A9X0DFI9</accession>
<feature type="transmembrane region" description="Helical" evidence="2">
    <location>
        <begin position="238"/>
        <end position="259"/>
    </location>
</feature>
<dbReference type="CDD" id="cd06257">
    <property type="entry name" value="DnaJ"/>
    <property type="match status" value="1"/>
</dbReference>
<dbReference type="EMBL" id="JAPEIS010000014">
    <property type="protein sequence ID" value="KAJ8059822.1"/>
    <property type="molecule type" value="Genomic_DNA"/>
</dbReference>
<proteinExistence type="predicted"/>
<dbReference type="InterPro" id="IPR036869">
    <property type="entry name" value="J_dom_sf"/>
</dbReference>
<sequence>MPLRLCPSPFVIARIPWIQAQRFSFHRTAIYRDAAQNHYQTLQVAPNATPAEIKKSFYALSKLHHPDHNPSDPSASKRFVKISEAWAILGTPAKRQAYDREHHLNAHAQGHAHGTAHHHPQGSYSSSGPAGGRPASGLSRRRTQFRGPPPSFYRSGGWGEHSAKRRAAQDNGAPGAEAPPNTEMGGRMGTGQMPWGREGDIPHFDKRAHTQTHDNVDRRRRRRMSEHFIPADRERSTFANFVILSAVISLSVAIPSYIYERITSAGRPKKKSGA</sequence>
<evidence type="ECO:0000259" key="3">
    <source>
        <dbReference type="PROSITE" id="PS50076"/>
    </source>
</evidence>
<comment type="caution">
    <text evidence="4">The sequence shown here is derived from an EMBL/GenBank/DDBJ whole genome shotgun (WGS) entry which is preliminary data.</text>
</comment>
<dbReference type="PANTHER" id="PTHR44873:SF1">
    <property type="entry name" value="DNAJ HOMOLOG SUBFAMILY C MEMBER 30, MITOCHONDRIAL"/>
    <property type="match status" value="1"/>
</dbReference>
<organism evidence="4 5">
    <name type="scientific">Sclerotinia nivalis</name>
    <dbReference type="NCBI Taxonomy" id="352851"/>
    <lineage>
        <taxon>Eukaryota</taxon>
        <taxon>Fungi</taxon>
        <taxon>Dikarya</taxon>
        <taxon>Ascomycota</taxon>
        <taxon>Pezizomycotina</taxon>
        <taxon>Leotiomycetes</taxon>
        <taxon>Helotiales</taxon>
        <taxon>Sclerotiniaceae</taxon>
        <taxon>Sclerotinia</taxon>
    </lineage>
</organism>
<dbReference type="Proteomes" id="UP001152300">
    <property type="component" value="Unassembled WGS sequence"/>
</dbReference>
<feature type="region of interest" description="Disordered" evidence="1">
    <location>
        <begin position="108"/>
        <end position="187"/>
    </location>
</feature>
<evidence type="ECO:0000313" key="4">
    <source>
        <dbReference type="EMBL" id="KAJ8059822.1"/>
    </source>
</evidence>
<dbReference type="SUPFAM" id="SSF46565">
    <property type="entry name" value="Chaperone J-domain"/>
    <property type="match status" value="1"/>
</dbReference>
<evidence type="ECO:0000256" key="2">
    <source>
        <dbReference type="SAM" id="Phobius"/>
    </source>
</evidence>
<evidence type="ECO:0000256" key="1">
    <source>
        <dbReference type="SAM" id="MobiDB-lite"/>
    </source>
</evidence>
<protein>
    <recommendedName>
        <fullName evidence="3">J domain-containing protein</fullName>
    </recommendedName>
</protein>